<dbReference type="SUPFAM" id="SSF56112">
    <property type="entry name" value="Protein kinase-like (PK-like)"/>
    <property type="match status" value="1"/>
</dbReference>
<evidence type="ECO:0000313" key="1">
    <source>
        <dbReference type="EMBL" id="WVW79916.1"/>
    </source>
</evidence>
<dbReference type="InterPro" id="IPR051678">
    <property type="entry name" value="AGP_Transferase"/>
</dbReference>
<sequence>MCYGRFCYQHHKDHGCHDGLHPDDEFVSHGIEDWYQPEISQMMRLLDRDLIKAEAEKIRSGHQVDQVLIPDHWRDFIGNFRGSCNFHVKIEFKDAEPLMMRIRRRAAHLYPDEPLKINFQSEVATNQALNKGGVPVPFAYSRPVDSKLHPKLLYCYQDWLPGDMWRPFVNHYTRHSPLDDTSLQHINGIVDWFIKMEKVNFGKELVKNCEELDNPGPFYIKHDDDRYDHIRAEEDGKVTGILDWEWAYTINKEEAFAAPNGFVPEEYHKGKNDVLSHREQAMIEEYTSRGRPDLAEYVGIGRKYHRLVDLFRENGISIKLVNALERAFLGLTDHQVNQPQNIEEWIEAKKEQYKDDEGLKFLLKKD</sequence>
<organism evidence="1 2">
    <name type="scientific">Kwoniella bestiolae CBS 10118</name>
    <dbReference type="NCBI Taxonomy" id="1296100"/>
    <lineage>
        <taxon>Eukaryota</taxon>
        <taxon>Fungi</taxon>
        <taxon>Dikarya</taxon>
        <taxon>Basidiomycota</taxon>
        <taxon>Agaricomycotina</taxon>
        <taxon>Tremellomycetes</taxon>
        <taxon>Tremellales</taxon>
        <taxon>Cryptococcaceae</taxon>
        <taxon>Kwoniella</taxon>
    </lineage>
</organism>
<dbReference type="KEGG" id="kbi:30204965"/>
<keyword evidence="2" id="KW-1185">Reference proteome</keyword>
<evidence type="ECO:0000313" key="2">
    <source>
        <dbReference type="Proteomes" id="UP000092730"/>
    </source>
</evidence>
<reference evidence="1" key="1">
    <citation type="submission" date="2013-07" db="EMBL/GenBank/DDBJ databases">
        <authorList>
            <consortium name="The Broad Institute Genome Sequencing Platform"/>
            <person name="Cuomo C."/>
            <person name="Litvintseva A."/>
            <person name="Chen Y."/>
            <person name="Heitman J."/>
            <person name="Sun S."/>
            <person name="Springer D."/>
            <person name="Dromer F."/>
            <person name="Young S.K."/>
            <person name="Zeng Q."/>
            <person name="Gargeya S."/>
            <person name="Fitzgerald M."/>
            <person name="Abouelleil A."/>
            <person name="Alvarado L."/>
            <person name="Berlin A.M."/>
            <person name="Chapman S.B."/>
            <person name="Dewar J."/>
            <person name="Goldberg J."/>
            <person name="Griggs A."/>
            <person name="Gujja S."/>
            <person name="Hansen M."/>
            <person name="Howarth C."/>
            <person name="Imamovic A."/>
            <person name="Larimer J."/>
            <person name="McCowan C."/>
            <person name="Murphy C."/>
            <person name="Pearson M."/>
            <person name="Priest M."/>
            <person name="Roberts A."/>
            <person name="Saif S."/>
            <person name="Shea T."/>
            <person name="Sykes S."/>
            <person name="Wortman J."/>
            <person name="Nusbaum C."/>
            <person name="Birren B."/>
        </authorList>
    </citation>
    <scope>NUCLEOTIDE SEQUENCE</scope>
    <source>
        <strain evidence="1">CBS 10118</strain>
    </source>
</reference>
<gene>
    <name evidence="1" type="ORF">I302_101886</name>
</gene>
<dbReference type="PANTHER" id="PTHR21310:SF15">
    <property type="entry name" value="AMINOGLYCOSIDE PHOSPHOTRANSFERASE DOMAIN-CONTAINING PROTEIN"/>
    <property type="match status" value="1"/>
</dbReference>
<protein>
    <recommendedName>
        <fullName evidence="3">Aminoglycoside phosphotransferase domain-containing protein</fullName>
    </recommendedName>
</protein>
<proteinExistence type="predicted"/>
<dbReference type="AlphaFoldDB" id="A0AAJ8M683"/>
<evidence type="ECO:0008006" key="3">
    <source>
        <dbReference type="Google" id="ProtNLM"/>
    </source>
</evidence>
<name>A0AAJ8M683_9TREE</name>
<dbReference type="PANTHER" id="PTHR21310">
    <property type="entry name" value="AMINOGLYCOSIDE PHOSPHOTRANSFERASE-RELATED-RELATED"/>
    <property type="match status" value="1"/>
</dbReference>
<dbReference type="GeneID" id="30204965"/>
<dbReference type="EMBL" id="CP144541">
    <property type="protein sequence ID" value="WVW79916.1"/>
    <property type="molecule type" value="Genomic_DNA"/>
</dbReference>
<reference evidence="1" key="2">
    <citation type="submission" date="2024-02" db="EMBL/GenBank/DDBJ databases">
        <title>Comparative genomics of Cryptococcus and Kwoniella reveals pathogenesis evolution and contrasting modes of karyotype evolution via chromosome fusion or intercentromeric recombination.</title>
        <authorList>
            <person name="Coelho M.A."/>
            <person name="David-Palma M."/>
            <person name="Shea T."/>
            <person name="Bowers K."/>
            <person name="McGinley-Smith S."/>
            <person name="Mohammad A.W."/>
            <person name="Gnirke A."/>
            <person name="Yurkov A.M."/>
            <person name="Nowrousian M."/>
            <person name="Sun S."/>
            <person name="Cuomo C.A."/>
            <person name="Heitman J."/>
        </authorList>
    </citation>
    <scope>NUCLEOTIDE SEQUENCE</scope>
    <source>
        <strain evidence="1">CBS 10118</strain>
    </source>
</reference>
<dbReference type="InterPro" id="IPR011009">
    <property type="entry name" value="Kinase-like_dom_sf"/>
</dbReference>
<dbReference type="RefSeq" id="XP_019050145.2">
    <property type="nucleotide sequence ID" value="XM_019187267.2"/>
</dbReference>
<dbReference type="Proteomes" id="UP000092730">
    <property type="component" value="Chromosome 1"/>
</dbReference>
<accession>A0AAJ8M683</accession>